<dbReference type="PANTHER" id="PTHR11214:SF87">
    <property type="entry name" value="UDP-GLCNAC:BETAGAL BETA-1,3-N-ACETYLGLUCOSAMINYLTRANSFERASE 8"/>
    <property type="match status" value="1"/>
</dbReference>
<proteinExistence type="inferred from homology"/>
<evidence type="ECO:0000256" key="3">
    <source>
        <dbReference type="ARBA" id="ARBA00022676"/>
    </source>
</evidence>
<keyword evidence="8 10" id="KW-0333">Golgi apparatus</keyword>
<dbReference type="AlphaFoldDB" id="A0A8T3E3E3"/>
<dbReference type="GO" id="GO:0006493">
    <property type="term" value="P:protein O-linked glycosylation"/>
    <property type="evidence" value="ECO:0007669"/>
    <property type="project" value="TreeGrafter"/>
</dbReference>
<dbReference type="EMBL" id="JAERUA010000002">
    <property type="protein sequence ID" value="KAI1903753.1"/>
    <property type="molecule type" value="Genomic_DNA"/>
</dbReference>
<evidence type="ECO:0000256" key="10">
    <source>
        <dbReference type="RuleBase" id="RU363063"/>
    </source>
</evidence>
<evidence type="ECO:0000313" key="12">
    <source>
        <dbReference type="Proteomes" id="UP000829720"/>
    </source>
</evidence>
<evidence type="ECO:0000256" key="1">
    <source>
        <dbReference type="ARBA" id="ARBA00004323"/>
    </source>
</evidence>
<keyword evidence="5" id="KW-0812">Transmembrane</keyword>
<keyword evidence="3 10" id="KW-0328">Glycosyltransferase</keyword>
<dbReference type="EC" id="2.4.1.-" evidence="10"/>
<reference evidence="11" key="1">
    <citation type="submission" date="2021-01" db="EMBL/GenBank/DDBJ databases">
        <authorList>
            <person name="Zahm M."/>
            <person name="Roques C."/>
            <person name="Cabau C."/>
            <person name="Klopp C."/>
            <person name="Donnadieu C."/>
            <person name="Jouanno E."/>
            <person name="Lampietro C."/>
            <person name="Louis A."/>
            <person name="Herpin A."/>
            <person name="Echchiki A."/>
            <person name="Berthelot C."/>
            <person name="Parey E."/>
            <person name="Roest-Crollius H."/>
            <person name="Braasch I."/>
            <person name="Postlethwait J."/>
            <person name="Bobe J."/>
            <person name="Montfort J."/>
            <person name="Bouchez O."/>
            <person name="Begum T."/>
            <person name="Mejri S."/>
            <person name="Adams A."/>
            <person name="Chen W.-J."/>
            <person name="Guiguen Y."/>
        </authorList>
    </citation>
    <scope>NUCLEOTIDE SEQUENCE</scope>
    <source>
        <tissue evidence="11">Blood</tissue>
    </source>
</reference>
<dbReference type="GO" id="GO:0030311">
    <property type="term" value="P:poly-N-acetyllactosamine biosynthetic process"/>
    <property type="evidence" value="ECO:0007669"/>
    <property type="project" value="TreeGrafter"/>
</dbReference>
<evidence type="ECO:0000256" key="6">
    <source>
        <dbReference type="ARBA" id="ARBA00022968"/>
    </source>
</evidence>
<dbReference type="Gene3D" id="3.90.550.50">
    <property type="match status" value="1"/>
</dbReference>
<keyword evidence="12" id="KW-1185">Reference proteome</keyword>
<dbReference type="GO" id="GO:0000139">
    <property type="term" value="C:Golgi membrane"/>
    <property type="evidence" value="ECO:0007669"/>
    <property type="project" value="UniProtKB-SubCell"/>
</dbReference>
<protein>
    <recommendedName>
        <fullName evidence="10">Hexosyltransferase</fullName>
        <ecNumber evidence="10">2.4.1.-</ecNumber>
    </recommendedName>
</protein>
<evidence type="ECO:0000256" key="2">
    <source>
        <dbReference type="ARBA" id="ARBA00008661"/>
    </source>
</evidence>
<comment type="similarity">
    <text evidence="2 10">Belongs to the glycosyltransferase 31 family.</text>
</comment>
<dbReference type="OrthoDB" id="5957813at2759"/>
<evidence type="ECO:0000256" key="9">
    <source>
        <dbReference type="ARBA" id="ARBA00023136"/>
    </source>
</evidence>
<accession>A0A8T3E3E3</accession>
<keyword evidence="4" id="KW-0808">Transferase</keyword>
<organism evidence="11 12">
    <name type="scientific">Albula goreensis</name>
    <dbReference type="NCBI Taxonomy" id="1534307"/>
    <lineage>
        <taxon>Eukaryota</taxon>
        <taxon>Metazoa</taxon>
        <taxon>Chordata</taxon>
        <taxon>Craniata</taxon>
        <taxon>Vertebrata</taxon>
        <taxon>Euteleostomi</taxon>
        <taxon>Actinopterygii</taxon>
        <taxon>Neopterygii</taxon>
        <taxon>Teleostei</taxon>
        <taxon>Albuliformes</taxon>
        <taxon>Albulidae</taxon>
        <taxon>Albula</taxon>
    </lineage>
</organism>
<evidence type="ECO:0000313" key="11">
    <source>
        <dbReference type="EMBL" id="KAI1903753.1"/>
    </source>
</evidence>
<evidence type="ECO:0000256" key="5">
    <source>
        <dbReference type="ARBA" id="ARBA00022692"/>
    </source>
</evidence>
<keyword evidence="6" id="KW-0735">Signal-anchor</keyword>
<dbReference type="Pfam" id="PF01762">
    <property type="entry name" value="Galactosyl_T"/>
    <property type="match status" value="1"/>
</dbReference>
<evidence type="ECO:0000256" key="8">
    <source>
        <dbReference type="ARBA" id="ARBA00023034"/>
    </source>
</evidence>
<comment type="subcellular location">
    <subcellularLocation>
        <location evidence="1 10">Golgi apparatus membrane</location>
        <topology evidence="1 10">Single-pass type II membrane protein</topology>
    </subcellularLocation>
</comment>
<dbReference type="PANTHER" id="PTHR11214">
    <property type="entry name" value="BETA-1,3-N-ACETYLGLUCOSAMINYLTRANSFERASE"/>
    <property type="match status" value="1"/>
</dbReference>
<evidence type="ECO:0000256" key="7">
    <source>
        <dbReference type="ARBA" id="ARBA00022989"/>
    </source>
</evidence>
<keyword evidence="7" id="KW-1133">Transmembrane helix</keyword>
<keyword evidence="9" id="KW-0472">Membrane</keyword>
<comment type="caution">
    <text evidence="11">The sequence shown here is derived from an EMBL/GenBank/DDBJ whole genome shotgun (WGS) entry which is preliminary data.</text>
</comment>
<dbReference type="GO" id="GO:0016262">
    <property type="term" value="F:protein N-acetylglucosaminyltransferase activity"/>
    <property type="evidence" value="ECO:0007669"/>
    <property type="project" value="TreeGrafter"/>
</dbReference>
<sequence length="358" mass="40171">MSEDAPSLFASLYAQICSVSAMVLRRFRRSKVVATASLTCAFVLICIFSLRMEHPSTVGATKVRAVVEVVTDRAPKVIPVTPNKKKSSRTAKPQPSLSRVVITESFRKAIPQNSAFWNRKQHALLKQLDSAGILLGNDTAGQSTCGALSLELLKTNIQDFSSYPPLYQDFLQGMDCRDPPILIDQPEKCSLRDGARWQPFLLLAIKSIPRNFERRQAVRDTWGREASYEGGLQVRTVFLLGTDSFYNLTLKENAFLGWASDRCPHAAFIFKGDDDVFMNPKAMIRYLRSLDPVKASKLYMGQALGIAPEGHPGFQTFDIRELDRENACAHKGLFLVHQRTPQQVIQLWKHMHSPLLTC</sequence>
<evidence type="ECO:0000256" key="4">
    <source>
        <dbReference type="ARBA" id="ARBA00022679"/>
    </source>
</evidence>
<dbReference type="InterPro" id="IPR002659">
    <property type="entry name" value="Glyco_trans_31"/>
</dbReference>
<dbReference type="Proteomes" id="UP000829720">
    <property type="component" value="Unassembled WGS sequence"/>
</dbReference>
<gene>
    <name evidence="11" type="ORF">AGOR_G00030470</name>
</gene>
<name>A0A8T3E3E3_9TELE</name>